<organism evidence="2 3">
    <name type="scientific">Streptomyces niveus</name>
    <name type="common">Streptomyces spheroides</name>
    <dbReference type="NCBI Taxonomy" id="193462"/>
    <lineage>
        <taxon>Bacteria</taxon>
        <taxon>Bacillati</taxon>
        <taxon>Actinomycetota</taxon>
        <taxon>Actinomycetes</taxon>
        <taxon>Kitasatosporales</taxon>
        <taxon>Streptomycetaceae</taxon>
        <taxon>Streptomyces</taxon>
    </lineage>
</organism>
<dbReference type="EMBL" id="CP018047">
    <property type="protein sequence ID" value="AQU70480.1"/>
    <property type="molecule type" value="Genomic_DNA"/>
</dbReference>
<dbReference type="Proteomes" id="UP000189677">
    <property type="component" value="Chromosome"/>
</dbReference>
<keyword evidence="3" id="KW-1185">Reference proteome</keyword>
<reference evidence="2 3" key="1">
    <citation type="submission" date="2016-11" db="EMBL/GenBank/DDBJ databases">
        <title>Complete genome sequence of Streptomyces niveus SCSIO 3406.</title>
        <authorList>
            <person name="Zhu Q."/>
            <person name="Cheng W."/>
            <person name="Song Y."/>
            <person name="Li Q."/>
            <person name="Ju J."/>
        </authorList>
    </citation>
    <scope>NUCLEOTIDE SEQUENCE [LARGE SCALE GENOMIC DNA]</scope>
    <source>
        <strain evidence="2 3">SCSIO 3406</strain>
    </source>
</reference>
<name>A0A1U9R239_STRNV</name>
<dbReference type="KEGG" id="snw:BBN63_34260"/>
<accession>A0A1U9R239</accession>
<evidence type="ECO:0000313" key="3">
    <source>
        <dbReference type="Proteomes" id="UP000189677"/>
    </source>
</evidence>
<feature type="region of interest" description="Disordered" evidence="1">
    <location>
        <begin position="1"/>
        <end position="76"/>
    </location>
</feature>
<feature type="compositionally biased region" description="Gly residues" evidence="1">
    <location>
        <begin position="34"/>
        <end position="57"/>
    </location>
</feature>
<evidence type="ECO:0000313" key="2">
    <source>
        <dbReference type="EMBL" id="AQU70480.1"/>
    </source>
</evidence>
<protein>
    <submittedName>
        <fullName evidence="2">Uncharacterized protein</fullName>
    </submittedName>
</protein>
<gene>
    <name evidence="2" type="ORF">BBN63_34260</name>
</gene>
<evidence type="ECO:0000256" key="1">
    <source>
        <dbReference type="SAM" id="MobiDB-lite"/>
    </source>
</evidence>
<sequence>MLLVPTARSGRTDLPGAGCRGKGADLNLPSGTAYGRGGDGGRSADGGIGAAGQGAAGDDGKDGVTGAAGKSGATEL</sequence>
<proteinExistence type="predicted"/>
<dbReference type="AlphaFoldDB" id="A0A1U9R239"/>